<keyword evidence="2" id="KW-1003">Cell membrane</keyword>
<dbReference type="CDD" id="cd09112">
    <property type="entry name" value="PLDc_CLS_2"/>
    <property type="match status" value="1"/>
</dbReference>
<evidence type="ECO:0000256" key="3">
    <source>
        <dbReference type="ARBA" id="ARBA00022679"/>
    </source>
</evidence>
<evidence type="ECO:0000256" key="2">
    <source>
        <dbReference type="ARBA" id="ARBA00022475"/>
    </source>
</evidence>
<evidence type="ECO:0000256" key="6">
    <source>
        <dbReference type="ARBA" id="ARBA00022989"/>
    </source>
</evidence>
<dbReference type="Gene3D" id="3.30.870.10">
    <property type="entry name" value="Endonuclease Chain A"/>
    <property type="match status" value="2"/>
</dbReference>
<dbReference type="RefSeq" id="WP_385937947.1">
    <property type="nucleotide sequence ID" value="NZ_JBHSOZ010000002.1"/>
</dbReference>
<keyword evidence="4" id="KW-0812">Transmembrane</keyword>
<evidence type="ECO:0000256" key="7">
    <source>
        <dbReference type="ARBA" id="ARBA00023136"/>
    </source>
</evidence>
<dbReference type="Proteomes" id="UP001596142">
    <property type="component" value="Unassembled WGS sequence"/>
</dbReference>
<organism evidence="10 11">
    <name type="scientific">Thalassorhabdus alkalitolerans</name>
    <dbReference type="NCBI Taxonomy" id="2282697"/>
    <lineage>
        <taxon>Bacteria</taxon>
        <taxon>Bacillati</taxon>
        <taxon>Bacillota</taxon>
        <taxon>Bacilli</taxon>
        <taxon>Bacillales</taxon>
        <taxon>Bacillaceae</taxon>
        <taxon>Thalassorhabdus</taxon>
    </lineage>
</organism>
<dbReference type="PANTHER" id="PTHR21248:SF7">
    <property type="entry name" value="MINOR CARDIOLIPIN SYNTHASE CLSB"/>
    <property type="match status" value="1"/>
</dbReference>
<keyword evidence="7" id="KW-0472">Membrane</keyword>
<evidence type="ECO:0000256" key="8">
    <source>
        <dbReference type="NCBIfam" id="TIGR04265"/>
    </source>
</evidence>
<dbReference type="NCBIfam" id="TIGR04265">
    <property type="entry name" value="bac_cardiolipin"/>
    <property type="match status" value="1"/>
</dbReference>
<dbReference type="InterPro" id="IPR025202">
    <property type="entry name" value="PLD-like_dom"/>
</dbReference>
<comment type="caution">
    <text evidence="10">The sequence shown here is derived from an EMBL/GenBank/DDBJ whole genome shotgun (WGS) entry which is preliminary data.</text>
</comment>
<dbReference type="SMART" id="SM00155">
    <property type="entry name" value="PLDc"/>
    <property type="match status" value="2"/>
</dbReference>
<keyword evidence="6" id="KW-1133">Transmembrane helix</keyword>
<evidence type="ECO:0000313" key="10">
    <source>
        <dbReference type="EMBL" id="MFC5711553.1"/>
    </source>
</evidence>
<sequence>MVWVLLLLLLLFTWIRMDFLLGLRNHRHTIDTLRFPKRQGRVQFMDDGKEFFTSYVKDIEESVDHIHILFYIFRGDSIGSKIIELLTEKAKAGIEVRVMADRLGSHLSKKDVKKLKAAGVQFAYTRKITPPYLFFTFNRRNHRKITIIDGKTGYLGGFNVGDEYLGRKKKFGFWRDFQLRISGDGVQDLQTQFFADWKESQQTIPASKDRYYPVLQQGPHPLRFMPTNGLGLEKKFIQVINQADSYIYIGSPYFIPGKPLQKALITAARRGVEVSILLPKKSDHPLVKEASYPYFKDMMEAGINIFHYPKGFYHAKAMVIDDHFCDVGTANFDKRSFHLNNEINCLLLHPDIISVVKETLSSDMKKSEQLTWESYRRRSVFHRSKERVSTWISELL</sequence>
<keyword evidence="3" id="KW-0808">Transferase</keyword>
<evidence type="ECO:0000313" key="11">
    <source>
        <dbReference type="Proteomes" id="UP001596142"/>
    </source>
</evidence>
<comment type="subcellular location">
    <subcellularLocation>
        <location evidence="1">Cell membrane</location>
    </subcellularLocation>
</comment>
<name>A0ABW0YM82_9BACI</name>
<dbReference type="PIRSF" id="PIRSF000850">
    <property type="entry name" value="Phospholipase_D_PSS"/>
    <property type="match status" value="1"/>
</dbReference>
<reference evidence="11" key="1">
    <citation type="journal article" date="2019" name="Int. J. Syst. Evol. Microbiol.">
        <title>The Global Catalogue of Microorganisms (GCM) 10K type strain sequencing project: providing services to taxonomists for standard genome sequencing and annotation.</title>
        <authorList>
            <consortium name="The Broad Institute Genomics Platform"/>
            <consortium name="The Broad Institute Genome Sequencing Center for Infectious Disease"/>
            <person name="Wu L."/>
            <person name="Ma J."/>
        </authorList>
    </citation>
    <scope>NUCLEOTIDE SEQUENCE [LARGE SCALE GENOMIC DNA]</scope>
    <source>
        <strain evidence="11">CECT 7184</strain>
    </source>
</reference>
<gene>
    <name evidence="10" type="primary">cls</name>
    <name evidence="10" type="ORF">ACFPU1_02020</name>
</gene>
<feature type="domain" description="PLD phosphodiesterase" evidence="9">
    <location>
        <begin position="137"/>
        <end position="164"/>
    </location>
</feature>
<dbReference type="Pfam" id="PF13091">
    <property type="entry name" value="PLDc_2"/>
    <property type="match status" value="2"/>
</dbReference>
<dbReference type="CDD" id="cd09110">
    <property type="entry name" value="PLDc_CLS_1"/>
    <property type="match status" value="1"/>
</dbReference>
<dbReference type="PROSITE" id="PS50035">
    <property type="entry name" value="PLD"/>
    <property type="match status" value="2"/>
</dbReference>
<evidence type="ECO:0000256" key="5">
    <source>
        <dbReference type="ARBA" id="ARBA00022737"/>
    </source>
</evidence>
<proteinExistence type="predicted"/>
<evidence type="ECO:0000256" key="1">
    <source>
        <dbReference type="ARBA" id="ARBA00004236"/>
    </source>
</evidence>
<dbReference type="EMBL" id="JBHSOZ010000002">
    <property type="protein sequence ID" value="MFC5711553.1"/>
    <property type="molecule type" value="Genomic_DNA"/>
</dbReference>
<dbReference type="SUPFAM" id="SSF56024">
    <property type="entry name" value="Phospholipase D/nuclease"/>
    <property type="match status" value="2"/>
</dbReference>
<dbReference type="InterPro" id="IPR022924">
    <property type="entry name" value="Cardiolipin_synthase"/>
</dbReference>
<dbReference type="PANTHER" id="PTHR21248">
    <property type="entry name" value="CARDIOLIPIN SYNTHASE"/>
    <property type="match status" value="1"/>
</dbReference>
<feature type="domain" description="PLD phosphodiesterase" evidence="9">
    <location>
        <begin position="309"/>
        <end position="336"/>
    </location>
</feature>
<dbReference type="InterPro" id="IPR001736">
    <property type="entry name" value="PLipase_D/transphosphatidylase"/>
</dbReference>
<keyword evidence="11" id="KW-1185">Reference proteome</keyword>
<keyword evidence="5" id="KW-0677">Repeat</keyword>
<protein>
    <recommendedName>
        <fullName evidence="8">Cardiolipin synthase</fullName>
        <ecNumber evidence="8">2.7.8.-</ecNumber>
    </recommendedName>
</protein>
<evidence type="ECO:0000259" key="9">
    <source>
        <dbReference type="PROSITE" id="PS50035"/>
    </source>
</evidence>
<evidence type="ECO:0000256" key="4">
    <source>
        <dbReference type="ARBA" id="ARBA00022692"/>
    </source>
</evidence>
<accession>A0ABW0YM82</accession>
<dbReference type="EC" id="2.7.8.-" evidence="8"/>